<dbReference type="InterPro" id="IPR020472">
    <property type="entry name" value="WD40_PAC1"/>
</dbReference>
<feature type="repeat" description="WD" evidence="3">
    <location>
        <begin position="1569"/>
        <end position="1612"/>
    </location>
</feature>
<dbReference type="InterPro" id="IPR036322">
    <property type="entry name" value="WD40_repeat_dom_sf"/>
</dbReference>
<dbReference type="PANTHER" id="PTHR19848:SF8">
    <property type="entry name" value="F-BOX AND WD REPEAT DOMAIN CONTAINING 7"/>
    <property type="match status" value="1"/>
</dbReference>
<name>A0ABW0ARA9_9ACTN</name>
<dbReference type="PROSITE" id="PS50082">
    <property type="entry name" value="WD_REPEATS_2"/>
    <property type="match status" value="8"/>
</dbReference>
<evidence type="ECO:0000259" key="4">
    <source>
        <dbReference type="Pfam" id="PF00656"/>
    </source>
</evidence>
<accession>A0ABW0ARA9</accession>
<dbReference type="EMBL" id="JBHSKP010000024">
    <property type="protein sequence ID" value="MFC5155626.1"/>
    <property type="molecule type" value="Genomic_DNA"/>
</dbReference>
<dbReference type="Gene3D" id="3.40.50.300">
    <property type="entry name" value="P-loop containing nucleotide triphosphate hydrolases"/>
    <property type="match status" value="1"/>
</dbReference>
<evidence type="ECO:0000256" key="3">
    <source>
        <dbReference type="PROSITE-ProRule" id="PRU00221"/>
    </source>
</evidence>
<keyword evidence="1 3" id="KW-0853">WD repeat</keyword>
<protein>
    <submittedName>
        <fullName evidence="5">Caspase family protein</fullName>
    </submittedName>
</protein>
<dbReference type="SUPFAM" id="SSF52540">
    <property type="entry name" value="P-loop containing nucleoside triphosphate hydrolases"/>
    <property type="match status" value="1"/>
</dbReference>
<proteinExistence type="predicted"/>
<dbReference type="PRINTS" id="PR00320">
    <property type="entry name" value="GPROTEINBRPT"/>
</dbReference>
<dbReference type="Gene3D" id="2.130.10.10">
    <property type="entry name" value="YVTN repeat-like/Quinoprotein amine dehydrogenase"/>
    <property type="match status" value="5"/>
</dbReference>
<evidence type="ECO:0000256" key="1">
    <source>
        <dbReference type="ARBA" id="ARBA00022574"/>
    </source>
</evidence>
<feature type="repeat" description="WD" evidence="3">
    <location>
        <begin position="1158"/>
        <end position="1191"/>
    </location>
</feature>
<gene>
    <name evidence="5" type="ORF">ACFPRH_28285</name>
</gene>
<keyword evidence="6" id="KW-1185">Reference proteome</keyword>
<feature type="repeat" description="WD" evidence="3">
    <location>
        <begin position="794"/>
        <end position="837"/>
    </location>
</feature>
<dbReference type="InterPro" id="IPR011600">
    <property type="entry name" value="Pept_C14_caspase"/>
</dbReference>
<sequence>MGRRFFIGLGSGRYSRLPAGEQLDSVPSDIRETRDLFASFGHTPVLPGLGEYEGAEQIRQKLRHWSADAGLRDDDVLVVYYAGHGSVEDRDRHYLFCWDSQDGDLAATGLATEDLVRILCRGGLRHLLLILDTCAAGAGGAEASTVALQSIAYRNTGSDASTGLWFLSSARRKDIAEDGAFTGALIEAVKTTTERTGQRQQYLDLTELVRAVNERFDSDGRGQRAELAGGLVTGLAPFLPHSGFREELPPLGTDLEVQRRVAERDLTEHFGPRSRGVEFESEQGLYFSGRVTVLTELVEWLTAPEGDGRGRVVTGSPGCGKSAVLGRIVALSDGRYRTRMDLSAADAETVVPEGCVTAAVHARHKRLEEVVERIAAALDTPAEGTADLLQELTRRGRQGPPLVIVVDAVDEAGSDTAADSGGHGEPRRITRELLRPMSEIQGVRLLVGTRHELVAPLGPTFNCLDLDLPGYRAGEDDVTGYVTRVLLAAEEPETQTPYRDRPELARTVARGVARKASGVYLYARTTARTLRSEPGAVDVSRPGWADDLPSEVGEAFDDYLARFGPDEPRVRRMLLALAFSEGKGLPRGRVWTELSSVISGVPCTEADVSWVLDVGEAYIAEVIDDDRRSAYRLYHKALAEHLRASADRSSEEIQRAIVDALRSLVPKAPDGRPDWFAAVSYVRLYLATHAAAAGRLTPLVEDPGFLLAAEPLALLRAFVSVEGEEPRRIRGAYEQVAHRLTADRPLGERAADLQLSARRCEADRLADRISGLSVPLPWTARWAWWSTSGAHRLLSGHRRRVTCVAIGDLDGRPIAVTGGADDTARLWDLTSQRQIGEPLPVGAGVGAVAVGELGDYTVALTGAVDGTVRIWDLSAGQEYGEPLTGHTNNVTAVVIGAVEGRPVVLTGSADGTARLWDLETRRQLGSELSAHRRTVLDADLGELDGRPVAVTGGADKAVHVWDLSEVFRGGDARLDGSPLIGPAESVTAVSLIRLDGRTVALVGDKAGMLSRWDLGQRRQLGEPVAAHVYSGRSGVGSLVTGVFDGRPVALTSGRLDVRLWDPRTLQQLGQPLRGHVLDIEAAALTDRADAALAVTVGVDRTARIWDLTADRPEAGHTRPVRALAYAETEGRPTVVTGAEDGTARLWDLRTREQLGPPMEGHSGPVMAVAMTGINGRTTVATGGSDTDVRLWGPLGCGPGRVLAGHTNTVRCVAFGVLDGGPVVVSGGEDGTVRLWDAVSGARLGAPLVGHVGGVRHLAVRSSGPLLEIVLATALDHVYVWRVRGRDASRPSRPQGYFNVEDITPSARAVGVAFRGGRPVVLSALEDHGIFVHDVLTGVEAAGPFQGHTGLVTAASLGRVGRHEVVASMARDDTVRIWELRTGRPQGPPLESLSVRSPETTRSAPVFGRVDGVSVAVVANEQDVRVWNVDAMLPVGEPLSGKDQRVVSADIVAEPSGRALVVTGGFDGTVRIHDLADGRQTAPQIPSGVSVVYDVTAARCGDETLLVRGGWLYSEVWSLTSRRRLTRRSGTAIRVCLHMVDGRAVVVSVDMDHSLHAWDARTQAPLCPSMSGHTSEIMTLRAVAVGGTHLVASASHDGTVRLWDLRTGEPFGRPLTGHVMGALGLEIGLLDGRETVVTGAGDGRLRFSDLVGGEGLGVELEPFPSAARAIRLTSIGGAPALIAADRYGLLRVWDTRSSSWTAEIDIGSGIVDISTDGTGQISVATDMGAAVLRLDLVGAAEREGNR</sequence>
<feature type="repeat" description="WD" evidence="3">
    <location>
        <begin position="1113"/>
        <end position="1156"/>
    </location>
</feature>
<dbReference type="SUPFAM" id="SSF50978">
    <property type="entry name" value="WD40 repeat-like"/>
    <property type="match status" value="3"/>
</dbReference>
<dbReference type="Proteomes" id="UP001596160">
    <property type="component" value="Unassembled WGS sequence"/>
</dbReference>
<evidence type="ECO:0000313" key="5">
    <source>
        <dbReference type="EMBL" id="MFC5155626.1"/>
    </source>
</evidence>
<feature type="repeat" description="WD" evidence="3">
    <location>
        <begin position="860"/>
        <end position="881"/>
    </location>
</feature>
<dbReference type="Pfam" id="PF00656">
    <property type="entry name" value="Peptidase_C14"/>
    <property type="match status" value="1"/>
</dbReference>
<feature type="repeat" description="WD" evidence="3">
    <location>
        <begin position="1344"/>
        <end position="1387"/>
    </location>
</feature>
<comment type="caution">
    <text evidence="5">The sequence shown here is derived from an EMBL/GenBank/DDBJ whole genome shotgun (WGS) entry which is preliminary data.</text>
</comment>
<feature type="repeat" description="WD" evidence="3">
    <location>
        <begin position="1202"/>
        <end position="1245"/>
    </location>
</feature>
<dbReference type="InterPro" id="IPR029030">
    <property type="entry name" value="Caspase-like_dom_sf"/>
</dbReference>
<reference evidence="6" key="1">
    <citation type="journal article" date="2019" name="Int. J. Syst. Evol. Microbiol.">
        <title>The Global Catalogue of Microorganisms (GCM) 10K type strain sequencing project: providing services to taxonomists for standard genome sequencing and annotation.</title>
        <authorList>
            <consortium name="The Broad Institute Genomics Platform"/>
            <consortium name="The Broad Institute Genome Sequencing Center for Infectious Disease"/>
            <person name="Wu L."/>
            <person name="Ma J."/>
        </authorList>
    </citation>
    <scope>NUCLEOTIDE SEQUENCE [LARGE SCALE GENOMIC DNA]</scope>
    <source>
        <strain evidence="6">PCU 266</strain>
    </source>
</reference>
<evidence type="ECO:0000313" key="6">
    <source>
        <dbReference type="Proteomes" id="UP001596160"/>
    </source>
</evidence>
<organism evidence="5 6">
    <name type="scientific">Streptomyces amakusaensis</name>
    <dbReference type="NCBI Taxonomy" id="67271"/>
    <lineage>
        <taxon>Bacteria</taxon>
        <taxon>Bacillati</taxon>
        <taxon>Actinomycetota</taxon>
        <taxon>Actinomycetes</taxon>
        <taxon>Kitasatosporales</taxon>
        <taxon>Streptomycetaceae</taxon>
        <taxon>Streptomyces</taxon>
    </lineage>
</organism>
<dbReference type="RefSeq" id="WP_344483597.1">
    <property type="nucleotide sequence ID" value="NZ_BAAASB010000021.1"/>
</dbReference>
<feature type="domain" description="Peptidase C14 caspase" evidence="4">
    <location>
        <begin position="28"/>
        <end position="221"/>
    </location>
</feature>
<dbReference type="PROSITE" id="PS00678">
    <property type="entry name" value="WD_REPEATS_1"/>
    <property type="match status" value="7"/>
</dbReference>
<dbReference type="InterPro" id="IPR027417">
    <property type="entry name" value="P-loop_NTPase"/>
</dbReference>
<dbReference type="Pfam" id="PF00400">
    <property type="entry name" value="WD40"/>
    <property type="match status" value="6"/>
</dbReference>
<evidence type="ECO:0000256" key="2">
    <source>
        <dbReference type="ARBA" id="ARBA00022737"/>
    </source>
</evidence>
<dbReference type="Gene3D" id="3.40.50.1460">
    <property type="match status" value="1"/>
</dbReference>
<dbReference type="SMART" id="SM00320">
    <property type="entry name" value="WD40"/>
    <property type="match status" value="13"/>
</dbReference>
<dbReference type="PANTHER" id="PTHR19848">
    <property type="entry name" value="WD40 REPEAT PROTEIN"/>
    <property type="match status" value="1"/>
</dbReference>
<dbReference type="SUPFAM" id="SSF52129">
    <property type="entry name" value="Caspase-like"/>
    <property type="match status" value="1"/>
</dbReference>
<dbReference type="PROSITE" id="PS50294">
    <property type="entry name" value="WD_REPEATS_REGION"/>
    <property type="match status" value="5"/>
</dbReference>
<dbReference type="InterPro" id="IPR001680">
    <property type="entry name" value="WD40_rpt"/>
</dbReference>
<dbReference type="CDD" id="cd00200">
    <property type="entry name" value="WD40"/>
    <property type="match status" value="1"/>
</dbReference>
<dbReference type="InterPro" id="IPR015943">
    <property type="entry name" value="WD40/YVTN_repeat-like_dom_sf"/>
</dbReference>
<keyword evidence="2" id="KW-0677">Repeat</keyword>
<dbReference type="InterPro" id="IPR019775">
    <property type="entry name" value="WD40_repeat_CS"/>
</dbReference>
<feature type="repeat" description="WD" evidence="3">
    <location>
        <begin position="883"/>
        <end position="926"/>
    </location>
</feature>